<keyword evidence="3" id="KW-1185">Reference proteome</keyword>
<evidence type="ECO:0000259" key="1">
    <source>
        <dbReference type="Pfam" id="PF04965"/>
    </source>
</evidence>
<feature type="domain" description="IraD/Gp25-like" evidence="1">
    <location>
        <begin position="31"/>
        <end position="128"/>
    </location>
</feature>
<accession>A0A4Y9T1Y4</accession>
<dbReference type="AlphaFoldDB" id="A0A4Y9T1Y4"/>
<evidence type="ECO:0000313" key="2">
    <source>
        <dbReference type="EMBL" id="TFW31010.1"/>
    </source>
</evidence>
<dbReference type="InterPro" id="IPR007048">
    <property type="entry name" value="IraD/Gp25-like"/>
</dbReference>
<dbReference type="EMBL" id="SPUM01000102">
    <property type="protein sequence ID" value="TFW31010.1"/>
    <property type="molecule type" value="Genomic_DNA"/>
</dbReference>
<dbReference type="Pfam" id="PF04965">
    <property type="entry name" value="GPW_gp25"/>
    <property type="match status" value="1"/>
</dbReference>
<dbReference type="PANTHER" id="PTHR38595">
    <property type="entry name" value="CYTOPLASMIC PROTEIN-RELATED"/>
    <property type="match status" value="1"/>
</dbReference>
<dbReference type="PANTHER" id="PTHR38595:SF1">
    <property type="entry name" value="TYPE VI SECRETION SYSTEM COMPONENT TSSE1"/>
    <property type="match status" value="1"/>
</dbReference>
<dbReference type="NCBIfam" id="TIGR03357">
    <property type="entry name" value="VI_zyme"/>
    <property type="match status" value="1"/>
</dbReference>
<proteinExistence type="predicted"/>
<evidence type="ECO:0000313" key="3">
    <source>
        <dbReference type="Proteomes" id="UP000297258"/>
    </source>
</evidence>
<dbReference type="Gene3D" id="3.10.450.40">
    <property type="match status" value="1"/>
</dbReference>
<gene>
    <name evidence="2" type="primary">tssE</name>
    <name evidence="2" type="ORF">E4O92_14985</name>
</gene>
<dbReference type="InterPro" id="IPR017737">
    <property type="entry name" value="TssE1-like"/>
</dbReference>
<dbReference type="Proteomes" id="UP000297258">
    <property type="component" value="Unassembled WGS sequence"/>
</dbReference>
<protein>
    <submittedName>
        <fullName evidence="2">Type VI secretion system baseplate subunit TssE</fullName>
    </submittedName>
</protein>
<dbReference type="RefSeq" id="WP_135190540.1">
    <property type="nucleotide sequence ID" value="NZ_SPUM01000102.1"/>
</dbReference>
<organism evidence="2 3">
    <name type="scientific">Massilia horti</name>
    <dbReference type="NCBI Taxonomy" id="2562153"/>
    <lineage>
        <taxon>Bacteria</taxon>
        <taxon>Pseudomonadati</taxon>
        <taxon>Pseudomonadota</taxon>
        <taxon>Betaproteobacteria</taxon>
        <taxon>Burkholderiales</taxon>
        <taxon>Oxalobacteraceae</taxon>
        <taxon>Telluria group</taxon>
        <taxon>Massilia</taxon>
    </lineage>
</organism>
<dbReference type="OrthoDB" id="119583at2"/>
<name>A0A4Y9T1Y4_9BURK</name>
<comment type="caution">
    <text evidence="2">The sequence shown here is derived from an EMBL/GenBank/DDBJ whole genome shotgun (WGS) entry which is preliminary data.</text>
</comment>
<dbReference type="SUPFAM" id="SSF160719">
    <property type="entry name" value="gpW/gp25-like"/>
    <property type="match status" value="1"/>
</dbReference>
<sequence>MSLTRGLFDRLLDVPVHGSTSATVSRVSAEDMKDSVVRDLEALLNTRSPIPEELLKDFPECSLSIVTYGLNDFADRSISSPDDRAYICQCIQKAISRHEPRLRNVKVQLDVREDVVNRLNFSIKALLVVNILQESVNFDAVLQPSTLRYSISKASRAASGGG</sequence>
<reference evidence="2 3" key="1">
    <citation type="submission" date="2019-03" db="EMBL/GenBank/DDBJ databases">
        <title>Draft genome of Massilia hortus sp. nov., a novel bacterial species of the Oxalobacteraceae family.</title>
        <authorList>
            <person name="Peta V."/>
            <person name="Raths R."/>
            <person name="Bucking H."/>
        </authorList>
    </citation>
    <scope>NUCLEOTIDE SEQUENCE [LARGE SCALE GENOMIC DNA]</scope>
    <source>
        <strain evidence="2 3">ONC3</strain>
    </source>
</reference>
<dbReference type="InterPro" id="IPR053176">
    <property type="entry name" value="T6SS_TssE1-like"/>
</dbReference>